<reference evidence="1" key="1">
    <citation type="submission" date="2021-02" db="EMBL/GenBank/DDBJ databases">
        <authorList>
            <consortium name="DOE Joint Genome Institute"/>
            <person name="Ahrendt S."/>
            <person name="Looney B.P."/>
            <person name="Miyauchi S."/>
            <person name="Morin E."/>
            <person name="Drula E."/>
            <person name="Courty P.E."/>
            <person name="Chicoki N."/>
            <person name="Fauchery L."/>
            <person name="Kohler A."/>
            <person name="Kuo A."/>
            <person name="Labutti K."/>
            <person name="Pangilinan J."/>
            <person name="Lipzen A."/>
            <person name="Riley R."/>
            <person name="Andreopoulos W."/>
            <person name="He G."/>
            <person name="Johnson J."/>
            <person name="Barry K.W."/>
            <person name="Grigoriev I.V."/>
            <person name="Nagy L."/>
            <person name="Hibbett D."/>
            <person name="Henrissat B."/>
            <person name="Matheny P.B."/>
            <person name="Labbe J."/>
            <person name="Martin F."/>
        </authorList>
    </citation>
    <scope>NUCLEOTIDE SEQUENCE</scope>
    <source>
        <strain evidence="1">FP105234-sp</strain>
    </source>
</reference>
<dbReference type="EMBL" id="MU275913">
    <property type="protein sequence ID" value="KAI0046978.1"/>
    <property type="molecule type" value="Genomic_DNA"/>
</dbReference>
<comment type="caution">
    <text evidence="1">The sequence shown here is derived from an EMBL/GenBank/DDBJ whole genome shotgun (WGS) entry which is preliminary data.</text>
</comment>
<protein>
    <submittedName>
        <fullName evidence="1">Uncharacterized protein</fullName>
    </submittedName>
</protein>
<organism evidence="1 2">
    <name type="scientific">Auriscalpium vulgare</name>
    <dbReference type="NCBI Taxonomy" id="40419"/>
    <lineage>
        <taxon>Eukaryota</taxon>
        <taxon>Fungi</taxon>
        <taxon>Dikarya</taxon>
        <taxon>Basidiomycota</taxon>
        <taxon>Agaricomycotina</taxon>
        <taxon>Agaricomycetes</taxon>
        <taxon>Russulales</taxon>
        <taxon>Auriscalpiaceae</taxon>
        <taxon>Auriscalpium</taxon>
    </lineage>
</organism>
<proteinExistence type="predicted"/>
<evidence type="ECO:0000313" key="1">
    <source>
        <dbReference type="EMBL" id="KAI0046978.1"/>
    </source>
</evidence>
<accession>A0ACB8RSA4</accession>
<dbReference type="Proteomes" id="UP000814033">
    <property type="component" value="Unassembled WGS sequence"/>
</dbReference>
<evidence type="ECO:0000313" key="2">
    <source>
        <dbReference type="Proteomes" id="UP000814033"/>
    </source>
</evidence>
<reference evidence="1" key="2">
    <citation type="journal article" date="2022" name="New Phytol.">
        <title>Evolutionary transition to the ectomycorrhizal habit in the genomes of a hyperdiverse lineage of mushroom-forming fungi.</title>
        <authorList>
            <person name="Looney B."/>
            <person name="Miyauchi S."/>
            <person name="Morin E."/>
            <person name="Drula E."/>
            <person name="Courty P.E."/>
            <person name="Kohler A."/>
            <person name="Kuo A."/>
            <person name="LaButti K."/>
            <person name="Pangilinan J."/>
            <person name="Lipzen A."/>
            <person name="Riley R."/>
            <person name="Andreopoulos W."/>
            <person name="He G."/>
            <person name="Johnson J."/>
            <person name="Nolan M."/>
            <person name="Tritt A."/>
            <person name="Barry K.W."/>
            <person name="Grigoriev I.V."/>
            <person name="Nagy L.G."/>
            <person name="Hibbett D."/>
            <person name="Henrissat B."/>
            <person name="Matheny P.B."/>
            <person name="Labbe J."/>
            <person name="Martin F.M."/>
        </authorList>
    </citation>
    <scope>NUCLEOTIDE SEQUENCE</scope>
    <source>
        <strain evidence="1">FP105234-sp</strain>
    </source>
</reference>
<sequence>MLALYVRRFIVFTFDVSSSTLAASIGTLLDMFRSPEPPNPPAFFLAQSHPRLAP</sequence>
<gene>
    <name evidence="1" type="ORF">FA95DRAFT_1293545</name>
</gene>
<name>A0ACB8RSA4_9AGAM</name>
<keyword evidence="2" id="KW-1185">Reference proteome</keyword>